<protein>
    <recommendedName>
        <fullName evidence="1">RNase H type-1 domain-containing protein</fullName>
    </recommendedName>
</protein>
<proteinExistence type="predicted"/>
<dbReference type="InterPro" id="IPR053151">
    <property type="entry name" value="RNase_H-like"/>
</dbReference>
<evidence type="ECO:0000259" key="1">
    <source>
        <dbReference type="Pfam" id="PF13456"/>
    </source>
</evidence>
<name>A0A445AZ28_ARAHY</name>
<gene>
    <name evidence="2" type="ORF">Ahy_B01g056502</name>
</gene>
<dbReference type="GO" id="GO:0004523">
    <property type="term" value="F:RNA-DNA hybrid ribonuclease activity"/>
    <property type="evidence" value="ECO:0007669"/>
    <property type="project" value="InterPro"/>
</dbReference>
<dbReference type="PANTHER" id="PTHR47723:SF19">
    <property type="entry name" value="POLYNUCLEOTIDYL TRANSFERASE, RIBONUCLEASE H-LIKE SUPERFAMILY PROTEIN"/>
    <property type="match status" value="1"/>
</dbReference>
<dbReference type="SUPFAM" id="SSF53098">
    <property type="entry name" value="Ribonuclease H-like"/>
    <property type="match status" value="1"/>
</dbReference>
<dbReference type="GO" id="GO:0003676">
    <property type="term" value="F:nucleic acid binding"/>
    <property type="evidence" value="ECO:0007669"/>
    <property type="project" value="InterPro"/>
</dbReference>
<dbReference type="Pfam" id="PF13456">
    <property type="entry name" value="RVT_3"/>
    <property type="match status" value="1"/>
</dbReference>
<reference evidence="2 3" key="1">
    <citation type="submission" date="2019-01" db="EMBL/GenBank/DDBJ databases">
        <title>Sequencing of cultivated peanut Arachis hypogaea provides insights into genome evolution and oil improvement.</title>
        <authorList>
            <person name="Chen X."/>
        </authorList>
    </citation>
    <scope>NUCLEOTIDE SEQUENCE [LARGE SCALE GENOMIC DNA]</scope>
    <source>
        <strain evidence="3">cv. Fuhuasheng</strain>
        <tissue evidence="2">Leaves</tissue>
    </source>
</reference>
<comment type="caution">
    <text evidence="2">The sequence shown here is derived from an EMBL/GenBank/DDBJ whole genome shotgun (WGS) entry which is preliminary data.</text>
</comment>
<dbReference type="CDD" id="cd06222">
    <property type="entry name" value="RNase_H_like"/>
    <property type="match status" value="1"/>
</dbReference>
<organism evidence="2 3">
    <name type="scientific">Arachis hypogaea</name>
    <name type="common">Peanut</name>
    <dbReference type="NCBI Taxonomy" id="3818"/>
    <lineage>
        <taxon>Eukaryota</taxon>
        <taxon>Viridiplantae</taxon>
        <taxon>Streptophyta</taxon>
        <taxon>Embryophyta</taxon>
        <taxon>Tracheophyta</taxon>
        <taxon>Spermatophyta</taxon>
        <taxon>Magnoliopsida</taxon>
        <taxon>eudicotyledons</taxon>
        <taxon>Gunneridae</taxon>
        <taxon>Pentapetalae</taxon>
        <taxon>rosids</taxon>
        <taxon>fabids</taxon>
        <taxon>Fabales</taxon>
        <taxon>Fabaceae</taxon>
        <taxon>Papilionoideae</taxon>
        <taxon>50 kb inversion clade</taxon>
        <taxon>dalbergioids sensu lato</taxon>
        <taxon>Dalbergieae</taxon>
        <taxon>Pterocarpus clade</taxon>
        <taxon>Arachis</taxon>
    </lineage>
</organism>
<accession>A0A445AZ28</accession>
<dbReference type="Gene3D" id="3.30.420.10">
    <property type="entry name" value="Ribonuclease H-like superfamily/Ribonuclease H"/>
    <property type="match status" value="1"/>
</dbReference>
<dbReference type="InterPro" id="IPR044730">
    <property type="entry name" value="RNase_H-like_dom_plant"/>
</dbReference>
<keyword evidence="3" id="KW-1185">Reference proteome</keyword>
<dbReference type="InterPro" id="IPR012337">
    <property type="entry name" value="RNaseH-like_sf"/>
</dbReference>
<dbReference type="InterPro" id="IPR036397">
    <property type="entry name" value="RNaseH_sf"/>
</dbReference>
<evidence type="ECO:0000313" key="2">
    <source>
        <dbReference type="EMBL" id="RYR31650.1"/>
    </source>
</evidence>
<dbReference type="PANTHER" id="PTHR47723">
    <property type="entry name" value="OS05G0353850 PROTEIN"/>
    <property type="match status" value="1"/>
</dbReference>
<dbReference type="STRING" id="3818.A0A445AZ28"/>
<dbReference type="InterPro" id="IPR002156">
    <property type="entry name" value="RNaseH_domain"/>
</dbReference>
<feature type="domain" description="RNase H type-1" evidence="1">
    <location>
        <begin position="41"/>
        <end position="157"/>
    </location>
</feature>
<dbReference type="Proteomes" id="UP000289738">
    <property type="component" value="Chromosome B01"/>
</dbReference>
<sequence>MTEFWRLRLRNMLFYGVNGPEQHDLEPESNRSLPKEWLKLNIDVAISESTNRAAIAVVIRDWRGEIRGGFASNILASSSTIAEAWAMREALVLVKNLEMGKVIIELDCLTLIEVIKSEAELWEIDSILHDIRSLQSDLPDCDFTWVPHEGNILAHTIVVLKNSNVLFPSWCTTLPPQLNFICQKEMPKVAVSVQAPGTPPQ</sequence>
<evidence type="ECO:0000313" key="3">
    <source>
        <dbReference type="Proteomes" id="UP000289738"/>
    </source>
</evidence>
<dbReference type="EMBL" id="SDMP01000011">
    <property type="protein sequence ID" value="RYR31650.1"/>
    <property type="molecule type" value="Genomic_DNA"/>
</dbReference>
<dbReference type="AlphaFoldDB" id="A0A445AZ28"/>